<protein>
    <submittedName>
        <fullName evidence="2">Uncharacterized protein</fullName>
    </submittedName>
</protein>
<evidence type="ECO:0000313" key="3">
    <source>
        <dbReference type="Proteomes" id="UP000186268"/>
    </source>
</evidence>
<reference evidence="2 3" key="1">
    <citation type="submission" date="2016-09" db="EMBL/GenBank/DDBJ databases">
        <title>Xenorhabdus thuongxuanensis sp. nov. and Xenorhabdus eapokensis sp. nov., isolated from Steinernema species.</title>
        <authorList>
            <person name="Kaempfer P."/>
            <person name="Tobias N.J."/>
            <person name="Phan Ke L."/>
            <person name="Bode H.B."/>
            <person name="Glaeser S.P."/>
        </authorList>
    </citation>
    <scope>NUCLEOTIDE SEQUENCE [LARGE SCALE GENOMIC DNA]</scope>
    <source>
        <strain evidence="2 3">DL20</strain>
    </source>
</reference>
<name>A0A1Q5TGX2_9GAMM</name>
<gene>
    <name evidence="2" type="ORF">Xedl_03651</name>
</gene>
<dbReference type="STRING" id="1873482.Xedl_03651"/>
<evidence type="ECO:0000313" key="2">
    <source>
        <dbReference type="EMBL" id="OKO99435.1"/>
    </source>
</evidence>
<dbReference type="RefSeq" id="WP_244149746.1">
    <property type="nucleotide sequence ID" value="NZ_CAWNAG010000163.1"/>
</dbReference>
<dbReference type="Proteomes" id="UP000186268">
    <property type="component" value="Unassembled WGS sequence"/>
</dbReference>
<organism evidence="2 3">
    <name type="scientific">Xenorhabdus eapokensis</name>
    <dbReference type="NCBI Taxonomy" id="1873482"/>
    <lineage>
        <taxon>Bacteria</taxon>
        <taxon>Pseudomonadati</taxon>
        <taxon>Pseudomonadota</taxon>
        <taxon>Gammaproteobacteria</taxon>
        <taxon>Enterobacterales</taxon>
        <taxon>Morganellaceae</taxon>
        <taxon>Xenorhabdus</taxon>
    </lineage>
</organism>
<feature type="compositionally biased region" description="Polar residues" evidence="1">
    <location>
        <begin position="501"/>
        <end position="510"/>
    </location>
</feature>
<sequence length="536" mass="59943">MTSTKAGSAVCDCDNPDDCTHKIDVTLGNKTFSYEQLFPFPATLYYVVPKPEDKADKPKIPIKLSAVSKGCISHNPNCPIGNLSGENGMPVAQFSPNKPYAGELVYSKKISDFSLMENSPIVILQRFLSRDFGSHIEEERFYVRADECSGKPLIDKKYKLADKILTATIGNKAILGSDIHLVLNEKQEFNVAIGALEEIEKLTDEQRRQQQKETNRNNGMRHKGSQGWRRNTKPYEVRNSLTIEGKITAEKGTETRSWSKELEFEFKKGKKKLGPIDTAIDSIGKFNDLLAFGHDQDKFRVINLDLIYPLINISGSYELAHSDKYEIFYKYNADITATPLVGLELRADVIQIFAAYFKVNKLVAKIREKGEELEQEVKQGKNGAFYGAQLDLILSGDLSVMFGWESDDKGEWSFKKDAVLETGFGIRAETNVRGGVRYYAINGYFDASAQIAAKVLVALESTEKSMELVLYHDGITASASVKYGVNVGKDKTSPDDDISNEEASNSQTSAEGKKERDWVFQEPLSKEKSKYRISLG</sequence>
<keyword evidence="3" id="KW-1185">Reference proteome</keyword>
<proteinExistence type="predicted"/>
<dbReference type="AlphaFoldDB" id="A0A1Q5TGX2"/>
<evidence type="ECO:0000256" key="1">
    <source>
        <dbReference type="SAM" id="MobiDB-lite"/>
    </source>
</evidence>
<accession>A0A1Q5TGX2</accession>
<comment type="caution">
    <text evidence="2">The sequence shown here is derived from an EMBL/GenBank/DDBJ whole genome shotgun (WGS) entry which is preliminary data.</text>
</comment>
<feature type="region of interest" description="Disordered" evidence="1">
    <location>
        <begin position="490"/>
        <end position="519"/>
    </location>
</feature>
<feature type="region of interest" description="Disordered" evidence="1">
    <location>
        <begin position="203"/>
        <end position="231"/>
    </location>
</feature>
<dbReference type="EMBL" id="MKGQ01000054">
    <property type="protein sequence ID" value="OKO99435.1"/>
    <property type="molecule type" value="Genomic_DNA"/>
</dbReference>
<feature type="compositionally biased region" description="Basic and acidic residues" evidence="1">
    <location>
        <begin position="203"/>
        <end position="215"/>
    </location>
</feature>